<dbReference type="Proteomes" id="UP000199420">
    <property type="component" value="Unassembled WGS sequence"/>
</dbReference>
<name>A0A1H6ZTZ7_9GAMM</name>
<evidence type="ECO:0000313" key="2">
    <source>
        <dbReference type="Proteomes" id="UP000199420"/>
    </source>
</evidence>
<dbReference type="STRING" id="529704.SAMN02927913_2207"/>
<dbReference type="AlphaFoldDB" id="A0A1H6ZTZ7"/>
<sequence>MNAHELGFDLQALASPKSHEDFMALAAEARTEFALLHSRMNAILAAERAARLPKEEAL</sequence>
<organism evidence="1 2">
    <name type="scientific">Frateuria terrea</name>
    <dbReference type="NCBI Taxonomy" id="529704"/>
    <lineage>
        <taxon>Bacteria</taxon>
        <taxon>Pseudomonadati</taxon>
        <taxon>Pseudomonadota</taxon>
        <taxon>Gammaproteobacteria</taxon>
        <taxon>Lysobacterales</taxon>
        <taxon>Rhodanobacteraceae</taxon>
        <taxon>Frateuria</taxon>
    </lineage>
</organism>
<dbReference type="RefSeq" id="WP_175483829.1">
    <property type="nucleotide sequence ID" value="NZ_FNYC01000012.1"/>
</dbReference>
<evidence type="ECO:0000313" key="1">
    <source>
        <dbReference type="EMBL" id="SEJ55077.1"/>
    </source>
</evidence>
<reference evidence="1 2" key="1">
    <citation type="submission" date="2016-10" db="EMBL/GenBank/DDBJ databases">
        <authorList>
            <person name="de Groot N.N."/>
        </authorList>
    </citation>
    <scope>NUCLEOTIDE SEQUENCE [LARGE SCALE GENOMIC DNA]</scope>
    <source>
        <strain evidence="1 2">DSM 26515</strain>
    </source>
</reference>
<keyword evidence="2" id="KW-1185">Reference proteome</keyword>
<protein>
    <submittedName>
        <fullName evidence="1">Uncharacterized protein</fullName>
    </submittedName>
</protein>
<gene>
    <name evidence="1" type="ORF">SAMN04487997_0183</name>
</gene>
<dbReference type="EMBL" id="FNYC01000012">
    <property type="protein sequence ID" value="SEJ55077.1"/>
    <property type="molecule type" value="Genomic_DNA"/>
</dbReference>
<accession>A0A1H6ZTZ7</accession>
<proteinExistence type="predicted"/>